<evidence type="ECO:0000313" key="3">
    <source>
        <dbReference type="Proteomes" id="UP000319848"/>
    </source>
</evidence>
<keyword evidence="1" id="KW-1133">Transmembrane helix</keyword>
<evidence type="ECO:0000313" key="2">
    <source>
        <dbReference type="EMBL" id="TWI15201.1"/>
    </source>
</evidence>
<keyword evidence="3" id="KW-1185">Reference proteome</keyword>
<dbReference type="STRING" id="1341154.FCR2A7T_25500"/>
<evidence type="ECO:0000256" key="1">
    <source>
        <dbReference type="SAM" id="Phobius"/>
    </source>
</evidence>
<dbReference type="OrthoDB" id="1493774at2"/>
<protein>
    <recommendedName>
        <fullName evidence="4">FixH protein</fullName>
    </recommendedName>
</protein>
<sequence length="148" mass="17364">MKLNWGTSIVIAFALFMTFILYFVFKVQSDSQYDHEMVTEEYYKKELNFQGQLDKQQNANNLSEKIAIESTENGLQIAFPKDFDFKKIKGKVSLYRPSNQKLDFEIPISLSSSNLLIPKTNLVDGRWDISIEWEYEGKEYLNKKEINL</sequence>
<dbReference type="InterPro" id="IPR008620">
    <property type="entry name" value="FixH"/>
</dbReference>
<feature type="transmembrane region" description="Helical" evidence="1">
    <location>
        <begin position="6"/>
        <end position="25"/>
    </location>
</feature>
<keyword evidence="1" id="KW-0472">Membrane</keyword>
<accession>A0A562M6K7</accession>
<gene>
    <name evidence="2" type="ORF">IP98_00192</name>
</gene>
<organism evidence="2 3">
    <name type="scientific">Flavobacterium cauense R2A-7</name>
    <dbReference type="NCBI Taxonomy" id="1341154"/>
    <lineage>
        <taxon>Bacteria</taxon>
        <taxon>Pseudomonadati</taxon>
        <taxon>Bacteroidota</taxon>
        <taxon>Flavobacteriia</taxon>
        <taxon>Flavobacteriales</taxon>
        <taxon>Flavobacteriaceae</taxon>
        <taxon>Flavobacterium</taxon>
    </lineage>
</organism>
<dbReference type="Proteomes" id="UP000319848">
    <property type="component" value="Unassembled WGS sequence"/>
</dbReference>
<reference evidence="2 3" key="1">
    <citation type="journal article" date="2015" name="Stand. Genomic Sci.">
        <title>Genomic Encyclopedia of Bacterial and Archaeal Type Strains, Phase III: the genomes of soil and plant-associated and newly described type strains.</title>
        <authorList>
            <person name="Whitman W.B."/>
            <person name="Woyke T."/>
            <person name="Klenk H.P."/>
            <person name="Zhou Y."/>
            <person name="Lilburn T.G."/>
            <person name="Beck B.J."/>
            <person name="De Vos P."/>
            <person name="Vandamme P."/>
            <person name="Eisen J.A."/>
            <person name="Garrity G."/>
            <person name="Hugenholtz P."/>
            <person name="Kyrpides N.C."/>
        </authorList>
    </citation>
    <scope>NUCLEOTIDE SEQUENCE [LARGE SCALE GENOMIC DNA]</scope>
    <source>
        <strain evidence="2 3">CGMCC 1.7270</strain>
    </source>
</reference>
<name>A0A562M6K7_9FLAO</name>
<dbReference type="AlphaFoldDB" id="A0A562M6K7"/>
<comment type="caution">
    <text evidence="2">The sequence shown here is derived from an EMBL/GenBank/DDBJ whole genome shotgun (WGS) entry which is preliminary data.</text>
</comment>
<evidence type="ECO:0008006" key="4">
    <source>
        <dbReference type="Google" id="ProtNLM"/>
    </source>
</evidence>
<proteinExistence type="predicted"/>
<keyword evidence="1" id="KW-0812">Transmembrane</keyword>
<dbReference type="EMBL" id="VLKQ01000001">
    <property type="protein sequence ID" value="TWI15201.1"/>
    <property type="molecule type" value="Genomic_DNA"/>
</dbReference>
<dbReference type="Pfam" id="PF05751">
    <property type="entry name" value="FixH"/>
    <property type="match status" value="1"/>
</dbReference>
<dbReference type="RefSeq" id="WP_035118577.1">
    <property type="nucleotide sequence ID" value="NZ_AVBI01000019.1"/>
</dbReference>